<evidence type="ECO:0000313" key="2">
    <source>
        <dbReference type="Proteomes" id="UP000735302"/>
    </source>
</evidence>
<comment type="caution">
    <text evidence="1">The sequence shown here is derived from an EMBL/GenBank/DDBJ whole genome shotgun (WGS) entry which is preliminary data.</text>
</comment>
<reference evidence="1 2" key="1">
    <citation type="journal article" date="2021" name="Elife">
        <title>Chloroplast acquisition without the gene transfer in kleptoplastic sea slugs, Plakobranchus ocellatus.</title>
        <authorList>
            <person name="Maeda T."/>
            <person name="Takahashi S."/>
            <person name="Yoshida T."/>
            <person name="Shimamura S."/>
            <person name="Takaki Y."/>
            <person name="Nagai Y."/>
            <person name="Toyoda A."/>
            <person name="Suzuki Y."/>
            <person name="Arimoto A."/>
            <person name="Ishii H."/>
            <person name="Satoh N."/>
            <person name="Nishiyama T."/>
            <person name="Hasebe M."/>
            <person name="Maruyama T."/>
            <person name="Minagawa J."/>
            <person name="Obokata J."/>
            <person name="Shigenobu S."/>
        </authorList>
    </citation>
    <scope>NUCLEOTIDE SEQUENCE [LARGE SCALE GENOMIC DNA]</scope>
</reference>
<protein>
    <submittedName>
        <fullName evidence="1">Uncharacterized protein</fullName>
    </submittedName>
</protein>
<gene>
    <name evidence="1" type="ORF">PoB_006921200</name>
</gene>
<dbReference type="AlphaFoldDB" id="A0AAV4DEP7"/>
<dbReference type="EMBL" id="BLXT01007816">
    <property type="protein sequence ID" value="GFO42707.1"/>
    <property type="molecule type" value="Genomic_DNA"/>
</dbReference>
<evidence type="ECO:0000313" key="1">
    <source>
        <dbReference type="EMBL" id="GFO42707.1"/>
    </source>
</evidence>
<keyword evidence="2" id="KW-1185">Reference proteome</keyword>
<name>A0AAV4DEP7_9GAST</name>
<accession>A0AAV4DEP7</accession>
<organism evidence="1 2">
    <name type="scientific">Plakobranchus ocellatus</name>
    <dbReference type="NCBI Taxonomy" id="259542"/>
    <lineage>
        <taxon>Eukaryota</taxon>
        <taxon>Metazoa</taxon>
        <taxon>Spiralia</taxon>
        <taxon>Lophotrochozoa</taxon>
        <taxon>Mollusca</taxon>
        <taxon>Gastropoda</taxon>
        <taxon>Heterobranchia</taxon>
        <taxon>Euthyneura</taxon>
        <taxon>Panpulmonata</taxon>
        <taxon>Sacoglossa</taxon>
        <taxon>Placobranchoidea</taxon>
        <taxon>Plakobranchidae</taxon>
        <taxon>Plakobranchus</taxon>
    </lineage>
</organism>
<dbReference type="Proteomes" id="UP000735302">
    <property type="component" value="Unassembled WGS sequence"/>
</dbReference>
<sequence length="106" mass="11878">MWKDTAAGCWLTTVVARPTTFFYSTCNLKGKSERHELGRDQGKRCLVLFIRQEGRTCPKTYLFAFSPPRPCPAGIPVTLSLFHLSVTAQLTATVWNLEITLLFASP</sequence>
<proteinExistence type="predicted"/>